<feature type="compositionally biased region" description="Low complexity" evidence="1">
    <location>
        <begin position="136"/>
        <end position="145"/>
    </location>
</feature>
<feature type="region of interest" description="Disordered" evidence="1">
    <location>
        <begin position="1"/>
        <end position="22"/>
    </location>
</feature>
<feature type="compositionally biased region" description="Pro residues" evidence="1">
    <location>
        <begin position="99"/>
        <end position="111"/>
    </location>
</feature>
<comment type="caution">
    <text evidence="2">The sequence shown here is derived from an EMBL/GenBank/DDBJ whole genome shotgun (WGS) entry which is preliminary data.</text>
</comment>
<feature type="region of interest" description="Disordered" evidence="1">
    <location>
        <begin position="314"/>
        <end position="333"/>
    </location>
</feature>
<evidence type="ECO:0000313" key="2">
    <source>
        <dbReference type="EMBL" id="KAL2286237.1"/>
    </source>
</evidence>
<name>A0ABR4EUW3_9PEZI</name>
<protein>
    <submittedName>
        <fullName evidence="2">Uncharacterized protein</fullName>
    </submittedName>
</protein>
<feature type="region of interest" description="Disordered" evidence="1">
    <location>
        <begin position="135"/>
        <end position="155"/>
    </location>
</feature>
<keyword evidence="3" id="KW-1185">Reference proteome</keyword>
<evidence type="ECO:0000256" key="1">
    <source>
        <dbReference type="SAM" id="MobiDB-lite"/>
    </source>
</evidence>
<sequence>MLGPDQVILTGSRSNDAAQNKKKGISAQIQSASHRIMHAASRATNAAPKETTFAGAALVMTAVVLADGEPLPPVTVPFPPEEPDPDPDPEPPEPEPEPEPLLPEPPVPEPAPVGFVGVPGRVAVAPPAPPAPVPPTVTTLPAPAEIPGDPPSAPLAVAAAEDTPVAALPPDAVAVPEAAADEEEDDDEAVLPTTPKLGEGVSGEASWSVYHQVLVLPNRVSQPTSSQYVFALAVLASAWFPAGPLTGHPVSVTQTSLPLAAALVWPNASLKRAGPFEMEFAIVVFGEMLVLEGVGIDTEPVRCRNHGIVGRVDPSSPRIDVTDRHPRQRRASNGIPDLLDVADENIGAHARVLLVEDAGGRDAVEIL</sequence>
<proteinExistence type="predicted"/>
<feature type="compositionally biased region" description="Pro residues" evidence="1">
    <location>
        <begin position="70"/>
        <end position="80"/>
    </location>
</feature>
<dbReference type="EMBL" id="JBAWTH010000025">
    <property type="protein sequence ID" value="KAL2286237.1"/>
    <property type="molecule type" value="Genomic_DNA"/>
</dbReference>
<evidence type="ECO:0000313" key="3">
    <source>
        <dbReference type="Proteomes" id="UP001600888"/>
    </source>
</evidence>
<organism evidence="2 3">
    <name type="scientific">Diaporthe vaccinii</name>
    <dbReference type="NCBI Taxonomy" id="105482"/>
    <lineage>
        <taxon>Eukaryota</taxon>
        <taxon>Fungi</taxon>
        <taxon>Dikarya</taxon>
        <taxon>Ascomycota</taxon>
        <taxon>Pezizomycotina</taxon>
        <taxon>Sordariomycetes</taxon>
        <taxon>Sordariomycetidae</taxon>
        <taxon>Diaporthales</taxon>
        <taxon>Diaporthaceae</taxon>
        <taxon>Diaporthe</taxon>
        <taxon>Diaporthe eres species complex</taxon>
    </lineage>
</organism>
<dbReference type="Proteomes" id="UP001600888">
    <property type="component" value="Unassembled WGS sequence"/>
</dbReference>
<feature type="compositionally biased region" description="Polar residues" evidence="1">
    <location>
        <begin position="9"/>
        <end position="18"/>
    </location>
</feature>
<accession>A0ABR4EUW3</accession>
<gene>
    <name evidence="2" type="ORF">FJTKL_07038</name>
</gene>
<feature type="region of interest" description="Disordered" evidence="1">
    <location>
        <begin position="69"/>
        <end position="114"/>
    </location>
</feature>
<feature type="compositionally biased region" description="Acidic residues" evidence="1">
    <location>
        <begin position="81"/>
        <end position="98"/>
    </location>
</feature>
<reference evidence="2 3" key="1">
    <citation type="submission" date="2024-03" db="EMBL/GenBank/DDBJ databases">
        <title>A high-quality draft genome sequence of Diaporthe vaccinii, a causative agent of upright dieback and viscid rot disease in cranberry plants.</title>
        <authorList>
            <person name="Sarrasin M."/>
            <person name="Lang B.F."/>
            <person name="Burger G."/>
        </authorList>
    </citation>
    <scope>NUCLEOTIDE SEQUENCE [LARGE SCALE GENOMIC DNA]</scope>
    <source>
        <strain evidence="2 3">IS7</strain>
    </source>
</reference>